<dbReference type="Gene3D" id="1.10.340.70">
    <property type="match status" value="1"/>
</dbReference>
<dbReference type="InterPro" id="IPR001878">
    <property type="entry name" value="Znf_CCHC"/>
</dbReference>
<dbReference type="GO" id="GO:0008270">
    <property type="term" value="F:zinc ion binding"/>
    <property type="evidence" value="ECO:0007669"/>
    <property type="project" value="UniProtKB-KW"/>
</dbReference>
<keyword evidence="5" id="KW-0255">Endonuclease</keyword>
<dbReference type="InterPro" id="IPR001969">
    <property type="entry name" value="Aspartic_peptidase_AS"/>
</dbReference>
<dbReference type="SMART" id="SM00343">
    <property type="entry name" value="ZnF_C2HC"/>
    <property type="match status" value="2"/>
</dbReference>
<evidence type="ECO:0000256" key="5">
    <source>
        <dbReference type="ARBA" id="ARBA00022759"/>
    </source>
</evidence>
<feature type="compositionally biased region" description="Basic and acidic residues" evidence="9">
    <location>
        <begin position="1177"/>
        <end position="1213"/>
    </location>
</feature>
<dbReference type="FunFam" id="3.30.70.270:FF:000063">
    <property type="entry name" value="Zinc knuckle domaincontaining protein"/>
    <property type="match status" value="1"/>
</dbReference>
<reference evidence="13 14" key="1">
    <citation type="submission" date="2017-06" db="EMBL/GenBank/DDBJ databases">
        <title>A platform for efficient transgenesis in Macrostomum lignano, a flatworm model organism for stem cell research.</title>
        <authorList>
            <person name="Berezikov E."/>
        </authorList>
    </citation>
    <scope>NUCLEOTIDE SEQUENCE [LARGE SCALE GENOMIC DNA]</scope>
    <source>
        <strain evidence="13">DV1</strain>
        <tissue evidence="13">Whole organism</tissue>
    </source>
</reference>
<feature type="domain" description="CCHC-type" evidence="10">
    <location>
        <begin position="214"/>
        <end position="228"/>
    </location>
</feature>
<feature type="region of interest" description="Disordered" evidence="9">
    <location>
        <begin position="1177"/>
        <end position="1241"/>
    </location>
</feature>
<dbReference type="Gene3D" id="2.40.70.10">
    <property type="entry name" value="Acid Proteases"/>
    <property type="match status" value="1"/>
</dbReference>
<evidence type="ECO:0000256" key="9">
    <source>
        <dbReference type="SAM" id="MobiDB-lite"/>
    </source>
</evidence>
<keyword evidence="4" id="KW-0540">Nuclease</keyword>
<dbReference type="FunFam" id="1.10.340.70:FF:000003">
    <property type="entry name" value="Protein CBG25708"/>
    <property type="match status" value="1"/>
</dbReference>
<name>A0A267E8T4_9PLAT</name>
<dbReference type="InterPro" id="IPR050951">
    <property type="entry name" value="Retrovirus_Pol_polyprotein"/>
</dbReference>
<evidence type="ECO:0000256" key="6">
    <source>
        <dbReference type="ARBA" id="ARBA00022801"/>
    </source>
</evidence>
<dbReference type="InterPro" id="IPR041373">
    <property type="entry name" value="RT_RNaseH"/>
</dbReference>
<dbReference type="GO" id="GO:0004190">
    <property type="term" value="F:aspartic-type endopeptidase activity"/>
    <property type="evidence" value="ECO:0007669"/>
    <property type="project" value="InterPro"/>
</dbReference>
<dbReference type="SUPFAM" id="SSF53098">
    <property type="entry name" value="Ribonuclease H-like"/>
    <property type="match status" value="1"/>
</dbReference>
<accession>A0A267E8T4</accession>
<evidence type="ECO:0000259" key="10">
    <source>
        <dbReference type="PROSITE" id="PS50158"/>
    </source>
</evidence>
<keyword evidence="8" id="KW-0862">Zinc</keyword>
<evidence type="ECO:0000313" key="13">
    <source>
        <dbReference type="EMBL" id="PAA57229.1"/>
    </source>
</evidence>
<gene>
    <name evidence="13" type="ORF">BOX15_Mlig021716g3</name>
</gene>
<keyword evidence="8" id="KW-0479">Metal-binding</keyword>
<dbReference type="Gene3D" id="4.10.60.10">
    <property type="entry name" value="Zinc finger, CCHC-type"/>
    <property type="match status" value="1"/>
</dbReference>
<dbReference type="GO" id="GO:0003676">
    <property type="term" value="F:nucleic acid binding"/>
    <property type="evidence" value="ECO:0007669"/>
    <property type="project" value="InterPro"/>
</dbReference>
<dbReference type="Proteomes" id="UP000215902">
    <property type="component" value="Unassembled WGS sequence"/>
</dbReference>
<dbReference type="EC" id="2.7.7.49" evidence="1"/>
<keyword evidence="2" id="KW-0808">Transferase</keyword>
<evidence type="ECO:0000259" key="12">
    <source>
        <dbReference type="PROSITE" id="PS50994"/>
    </source>
</evidence>
<dbReference type="InterPro" id="IPR036875">
    <property type="entry name" value="Znf_CCHC_sf"/>
</dbReference>
<organism evidence="13 14">
    <name type="scientific">Macrostomum lignano</name>
    <dbReference type="NCBI Taxonomy" id="282301"/>
    <lineage>
        <taxon>Eukaryota</taxon>
        <taxon>Metazoa</taxon>
        <taxon>Spiralia</taxon>
        <taxon>Lophotrochozoa</taxon>
        <taxon>Platyhelminthes</taxon>
        <taxon>Rhabditophora</taxon>
        <taxon>Macrostomorpha</taxon>
        <taxon>Macrostomida</taxon>
        <taxon>Macrostomidae</taxon>
        <taxon>Macrostomum</taxon>
    </lineage>
</organism>
<evidence type="ECO:0000259" key="11">
    <source>
        <dbReference type="PROSITE" id="PS50878"/>
    </source>
</evidence>
<evidence type="ECO:0000256" key="2">
    <source>
        <dbReference type="ARBA" id="ARBA00022679"/>
    </source>
</evidence>
<dbReference type="PANTHER" id="PTHR37984">
    <property type="entry name" value="PROTEIN CBG26694"/>
    <property type="match status" value="1"/>
</dbReference>
<dbReference type="PROSITE" id="PS50994">
    <property type="entry name" value="INTEGRASE"/>
    <property type="match status" value="1"/>
</dbReference>
<dbReference type="AlphaFoldDB" id="A0A267E8T4"/>
<keyword evidence="3" id="KW-0548">Nucleotidyltransferase</keyword>
<dbReference type="OrthoDB" id="10063139at2759"/>
<dbReference type="GO" id="GO:0003964">
    <property type="term" value="F:RNA-directed DNA polymerase activity"/>
    <property type="evidence" value="ECO:0007669"/>
    <property type="project" value="UniProtKB-KW"/>
</dbReference>
<sequence length="1241" mass="141166">MATRLPTIEPLEESEDPHRWLQRFEICATLNDWKDDKKRNAFLALLSKRIFNLLADAVLPDKLDTKDFDTLSKLLTKEVKGEKSVIASRYEFHKAKQENNEDIATYSRRLKQLSEACKFTDSADRLRDQFIFGLQSKEILRKLLSEKIEDLTWDKVTAVAAACEAVQRGEKDMTGLNVLQMRQTSGRPQKGSEAGRKRSQKPTSEDKNAKQVTCYCCGKPGHLKSECRFKSLKCDSCGKLGHLRSVCRASKTKAERHRESSRVRLVLQSPSMEKCEEDQCDKIFSMTTSKQRILRTVSINGTSVEMVFDTGADASLVSKHSFEQLSQRTDVMPADRTFKDYQGCAVPLFGKSIVTVQFNGITTQLPIFIVDRPGAPNIYGLEWMHALEPHLNIYQVTHFEAHLVLKDEARPVFLKPRPIPYGIRESVKQELDRLESEGILKKIDQSEWATPIVVVRKQSGKIRICGDYKVTVNKSLCDMVSTTPCIEDVLSQLGGAKIFSVLDLTNAYLQLPVDDASGSILTLSTPFGLYQPKALAYGVKQAPAIFQGYMDKLLASEKNVVSYQDDILIYGKTEQEHDNQINVVTRILQENNVVVNYQKSALKRSRVKFLGLDIGSEGICPAEDKMEAIRSLADPRSVKELRSFLGLAEFYSRFIKNLSTIKEPLAKLVRQDEEWRWGPMEQSAFQLIKTSICESKVIKPFDPSDSITRLTTDASPYGLGAVLEQSKGPVMFISKTLSKPERNYAQIEREALGIIWAVKRLHKYLYARKFVLVTDHHPLKYIFDPAKSLNSLASARIQRWAISLASYDYTVECRRSEEIPVADALSRLTSTSADNEQFDVSTVQDTVLNMPVDKKEIRRQSLRDPTMRKLFAQVKHGWTVRGKNQLPEFSRLQSEFSIEDGILYRGIRTIIPTVLRDQVLRTLHDGHLGAEKMKSIARQCVWWPSVDADIQQRAKACKDCQQQKDHAKSEWIPWPQETEKWSRVHIDYAGPFNNGKYCLIMIDAYSKWAEVHLMSSTTTEETILRLRRTFAQEGVPLTLVSDNGPQFTSKHMENWLQSIGCKHILTPPYHPRSNGQAERFVRDLKSHLSAAQQESCMQANIDRFLLQYRNAKHAATGKSPAEMMRGHLLRGPITQLSKQPVWVKVYNDHQRKWAPGVVINSEGKAIVNVEGEDGNISRRHLEQIKPRVTDAKEAEEDTSHSDSKDQARPEDANKLYPTRNRRPPDRLQYKKLGTPNKQSLT</sequence>
<feature type="region of interest" description="Disordered" evidence="9">
    <location>
        <begin position="177"/>
        <end position="205"/>
    </location>
</feature>
<dbReference type="CDD" id="cd09274">
    <property type="entry name" value="RNase_HI_RT_Ty3"/>
    <property type="match status" value="1"/>
</dbReference>
<dbReference type="SUPFAM" id="SSF56672">
    <property type="entry name" value="DNA/RNA polymerases"/>
    <property type="match status" value="1"/>
</dbReference>
<comment type="caution">
    <text evidence="13">The sequence shown here is derived from an EMBL/GenBank/DDBJ whole genome shotgun (WGS) entry which is preliminary data.</text>
</comment>
<dbReference type="EMBL" id="NIVC01002515">
    <property type="protein sequence ID" value="PAA57229.1"/>
    <property type="molecule type" value="Genomic_DNA"/>
</dbReference>
<dbReference type="InterPro" id="IPR001584">
    <property type="entry name" value="Integrase_cat-core"/>
</dbReference>
<dbReference type="InterPro" id="IPR043502">
    <property type="entry name" value="DNA/RNA_pol_sf"/>
</dbReference>
<dbReference type="GO" id="GO:0004519">
    <property type="term" value="F:endonuclease activity"/>
    <property type="evidence" value="ECO:0007669"/>
    <property type="project" value="UniProtKB-KW"/>
</dbReference>
<dbReference type="PROSITE" id="PS00141">
    <property type="entry name" value="ASP_PROTEASE"/>
    <property type="match status" value="1"/>
</dbReference>
<dbReference type="Pfam" id="PF17917">
    <property type="entry name" value="RT_RNaseH"/>
    <property type="match status" value="1"/>
</dbReference>
<keyword evidence="6" id="KW-0378">Hydrolase</keyword>
<dbReference type="InterPro" id="IPR036397">
    <property type="entry name" value="RNaseH_sf"/>
</dbReference>
<dbReference type="Pfam" id="PF00078">
    <property type="entry name" value="RVT_1"/>
    <property type="match status" value="1"/>
</dbReference>
<dbReference type="InterPro" id="IPR043128">
    <property type="entry name" value="Rev_trsase/Diguanyl_cyclase"/>
</dbReference>
<dbReference type="GO" id="GO:0015074">
    <property type="term" value="P:DNA integration"/>
    <property type="evidence" value="ECO:0007669"/>
    <property type="project" value="InterPro"/>
</dbReference>
<protein>
    <recommendedName>
        <fullName evidence="1">RNA-directed DNA polymerase</fullName>
        <ecNumber evidence="1">2.7.7.49</ecNumber>
    </recommendedName>
</protein>
<dbReference type="SUPFAM" id="SSF50630">
    <property type="entry name" value="Acid proteases"/>
    <property type="match status" value="1"/>
</dbReference>
<dbReference type="InterPro" id="IPR012337">
    <property type="entry name" value="RNaseH-like_sf"/>
</dbReference>
<evidence type="ECO:0000256" key="4">
    <source>
        <dbReference type="ARBA" id="ARBA00022722"/>
    </source>
</evidence>
<feature type="domain" description="Reverse transcriptase" evidence="11">
    <location>
        <begin position="436"/>
        <end position="614"/>
    </location>
</feature>
<dbReference type="InterPro" id="IPR041588">
    <property type="entry name" value="Integrase_H2C2"/>
</dbReference>
<evidence type="ECO:0000313" key="14">
    <source>
        <dbReference type="Proteomes" id="UP000215902"/>
    </source>
</evidence>
<dbReference type="PANTHER" id="PTHR37984:SF5">
    <property type="entry name" value="PROTEIN NYNRIN-LIKE"/>
    <property type="match status" value="1"/>
</dbReference>
<dbReference type="SUPFAM" id="SSF57756">
    <property type="entry name" value="Retrovirus zinc finger-like domains"/>
    <property type="match status" value="1"/>
</dbReference>
<dbReference type="CDD" id="cd01647">
    <property type="entry name" value="RT_LTR"/>
    <property type="match status" value="1"/>
</dbReference>
<dbReference type="FunFam" id="3.10.20.370:FF:000001">
    <property type="entry name" value="Retrovirus-related Pol polyprotein from transposon 17.6-like protein"/>
    <property type="match status" value="1"/>
</dbReference>
<dbReference type="Gene3D" id="3.30.70.270">
    <property type="match status" value="2"/>
</dbReference>
<keyword evidence="7" id="KW-0695">RNA-directed DNA polymerase</keyword>
<dbReference type="Pfam" id="PF13975">
    <property type="entry name" value="gag-asp_proteas"/>
    <property type="match status" value="1"/>
</dbReference>
<evidence type="ECO:0000256" key="8">
    <source>
        <dbReference type="PROSITE-ProRule" id="PRU00047"/>
    </source>
</evidence>
<keyword evidence="14" id="KW-1185">Reference proteome</keyword>
<keyword evidence="8" id="KW-0863">Zinc-finger</keyword>
<dbReference type="STRING" id="282301.A0A267E8T4"/>
<dbReference type="InterPro" id="IPR000477">
    <property type="entry name" value="RT_dom"/>
</dbReference>
<evidence type="ECO:0000256" key="3">
    <source>
        <dbReference type="ARBA" id="ARBA00022695"/>
    </source>
</evidence>
<dbReference type="PROSITE" id="PS50878">
    <property type="entry name" value="RT_POL"/>
    <property type="match status" value="1"/>
</dbReference>
<evidence type="ECO:0000256" key="1">
    <source>
        <dbReference type="ARBA" id="ARBA00012493"/>
    </source>
</evidence>
<proteinExistence type="predicted"/>
<dbReference type="PROSITE" id="PS50158">
    <property type="entry name" value="ZF_CCHC"/>
    <property type="match status" value="1"/>
</dbReference>
<evidence type="ECO:0000256" key="7">
    <source>
        <dbReference type="ARBA" id="ARBA00022918"/>
    </source>
</evidence>
<dbReference type="Gene3D" id="3.10.10.10">
    <property type="entry name" value="HIV Type 1 Reverse Transcriptase, subunit A, domain 1"/>
    <property type="match status" value="1"/>
</dbReference>
<dbReference type="Pfam" id="PF00665">
    <property type="entry name" value="rve"/>
    <property type="match status" value="1"/>
</dbReference>
<dbReference type="Gene3D" id="3.30.420.10">
    <property type="entry name" value="Ribonuclease H-like superfamily/Ribonuclease H"/>
    <property type="match status" value="1"/>
</dbReference>
<feature type="domain" description="Integrase catalytic" evidence="12">
    <location>
        <begin position="969"/>
        <end position="1128"/>
    </location>
</feature>
<dbReference type="FunFam" id="3.30.420.10:FF:000063">
    <property type="entry name" value="Retrovirus-related Pol polyprotein from transposon 297-like Protein"/>
    <property type="match status" value="1"/>
</dbReference>
<dbReference type="Pfam" id="PF17921">
    <property type="entry name" value="Integrase_H2C2"/>
    <property type="match status" value="1"/>
</dbReference>
<dbReference type="GO" id="GO:0006508">
    <property type="term" value="P:proteolysis"/>
    <property type="evidence" value="ECO:0007669"/>
    <property type="project" value="InterPro"/>
</dbReference>
<dbReference type="InterPro" id="IPR021109">
    <property type="entry name" value="Peptidase_aspartic_dom_sf"/>
</dbReference>